<gene>
    <name evidence="2" type="ORF">B0I18_11551</name>
</gene>
<organism evidence="2 3">
    <name type="scientific">Taibaiella chishuiensis</name>
    <dbReference type="NCBI Taxonomy" id="1434707"/>
    <lineage>
        <taxon>Bacteria</taxon>
        <taxon>Pseudomonadati</taxon>
        <taxon>Bacteroidota</taxon>
        <taxon>Chitinophagia</taxon>
        <taxon>Chitinophagales</taxon>
        <taxon>Chitinophagaceae</taxon>
        <taxon>Taibaiella</taxon>
    </lineage>
</organism>
<evidence type="ECO:0000256" key="1">
    <source>
        <dbReference type="SAM" id="Phobius"/>
    </source>
</evidence>
<dbReference type="OrthoDB" id="1112758at2"/>
<feature type="transmembrane region" description="Helical" evidence="1">
    <location>
        <begin position="93"/>
        <end position="116"/>
    </location>
</feature>
<reference evidence="2 3" key="1">
    <citation type="submission" date="2018-03" db="EMBL/GenBank/DDBJ databases">
        <title>Genomic Encyclopedia of Type Strains, Phase III (KMG-III): the genomes of soil and plant-associated and newly described type strains.</title>
        <authorList>
            <person name="Whitman W."/>
        </authorList>
    </citation>
    <scope>NUCLEOTIDE SEQUENCE [LARGE SCALE GENOMIC DNA]</scope>
    <source>
        <strain evidence="2 3">CGMCC 1.12700</strain>
    </source>
</reference>
<proteinExistence type="predicted"/>
<keyword evidence="1" id="KW-1133">Transmembrane helix</keyword>
<sequence length="118" mass="13653">MADKKKIGNNEGNAIDEATLLRYLDGTMPPDQQHKLEALMDTDPFLSDAIEGLAEVRDQEQLRIITAQLNNQLKKLTEKRRARRGRNKLTDHWGWIFVLVVLLLVVLGWLVIHMLLRR</sequence>
<dbReference type="EMBL" id="PYGD01000015">
    <property type="protein sequence ID" value="PSK88157.1"/>
    <property type="molecule type" value="Genomic_DNA"/>
</dbReference>
<evidence type="ECO:0000313" key="3">
    <source>
        <dbReference type="Proteomes" id="UP000240572"/>
    </source>
</evidence>
<dbReference type="Proteomes" id="UP000240572">
    <property type="component" value="Unassembled WGS sequence"/>
</dbReference>
<keyword evidence="1" id="KW-0812">Transmembrane</keyword>
<comment type="caution">
    <text evidence="2">The sequence shown here is derived from an EMBL/GenBank/DDBJ whole genome shotgun (WGS) entry which is preliminary data.</text>
</comment>
<protein>
    <submittedName>
        <fullName evidence="2">Uncharacterized protein</fullName>
    </submittedName>
</protein>
<dbReference type="AlphaFoldDB" id="A0A2P8CT82"/>
<name>A0A2P8CT82_9BACT</name>
<dbReference type="RefSeq" id="WP_106525328.1">
    <property type="nucleotide sequence ID" value="NZ_PYGD01000015.1"/>
</dbReference>
<accession>A0A2P8CT82</accession>
<keyword evidence="1" id="KW-0472">Membrane</keyword>
<evidence type="ECO:0000313" key="2">
    <source>
        <dbReference type="EMBL" id="PSK88157.1"/>
    </source>
</evidence>
<keyword evidence="3" id="KW-1185">Reference proteome</keyword>